<protein>
    <submittedName>
        <fullName evidence="3">Recombinase</fullName>
    </submittedName>
</protein>
<gene>
    <name evidence="3" type="ORF">SAMN04487928_109129</name>
</gene>
<dbReference type="RefSeq" id="WP_074886778.1">
    <property type="nucleotide sequence ID" value="NZ_FOXO01000009.1"/>
</dbReference>
<evidence type="ECO:0000259" key="2">
    <source>
        <dbReference type="Pfam" id="PF13408"/>
    </source>
</evidence>
<evidence type="ECO:0000259" key="1">
    <source>
        <dbReference type="Pfam" id="PF07508"/>
    </source>
</evidence>
<dbReference type="Gene3D" id="3.90.1750.20">
    <property type="entry name" value="Putative Large Serine Recombinase, Chain B, Domain 2"/>
    <property type="match status" value="1"/>
</dbReference>
<dbReference type="GO" id="GO:0000150">
    <property type="term" value="F:DNA strand exchange activity"/>
    <property type="evidence" value="ECO:0007669"/>
    <property type="project" value="InterPro"/>
</dbReference>
<evidence type="ECO:0000313" key="4">
    <source>
        <dbReference type="Proteomes" id="UP000182624"/>
    </source>
</evidence>
<reference evidence="4" key="1">
    <citation type="submission" date="2016-10" db="EMBL/GenBank/DDBJ databases">
        <authorList>
            <person name="Varghese N."/>
            <person name="Submissions S."/>
        </authorList>
    </citation>
    <scope>NUCLEOTIDE SEQUENCE [LARGE SCALE GENOMIC DNA]</scope>
    <source>
        <strain evidence="4">P18</strain>
    </source>
</reference>
<dbReference type="Proteomes" id="UP000182624">
    <property type="component" value="Unassembled WGS sequence"/>
</dbReference>
<dbReference type="Pfam" id="PF07508">
    <property type="entry name" value="Recombinase"/>
    <property type="match status" value="1"/>
</dbReference>
<proteinExistence type="predicted"/>
<dbReference type="AlphaFoldDB" id="A0A1I5TPU8"/>
<feature type="domain" description="Recombinase" evidence="1">
    <location>
        <begin position="76"/>
        <end position="109"/>
    </location>
</feature>
<dbReference type="InterPro" id="IPR038109">
    <property type="entry name" value="DNA_bind_recomb_sf"/>
</dbReference>
<accession>A0A1I5TPU8</accession>
<keyword evidence="4" id="KW-1185">Reference proteome</keyword>
<organism evidence="3 4">
    <name type="scientific">Butyrivibrio proteoclasticus</name>
    <dbReference type="NCBI Taxonomy" id="43305"/>
    <lineage>
        <taxon>Bacteria</taxon>
        <taxon>Bacillati</taxon>
        <taxon>Bacillota</taxon>
        <taxon>Clostridia</taxon>
        <taxon>Lachnospirales</taxon>
        <taxon>Lachnospiraceae</taxon>
        <taxon>Butyrivibrio</taxon>
    </lineage>
</organism>
<feature type="domain" description="Recombinase zinc beta ribbon" evidence="2">
    <location>
        <begin position="129"/>
        <end position="184"/>
    </location>
</feature>
<dbReference type="EMBL" id="FOXO01000009">
    <property type="protein sequence ID" value="SFP84637.1"/>
    <property type="molecule type" value="Genomic_DNA"/>
</dbReference>
<dbReference type="InterPro" id="IPR025827">
    <property type="entry name" value="Zn_ribbon_recom_dom"/>
</dbReference>
<sequence>MPRRALHPCQHPGCPNICEGRYCDAHKMMHPNNDRMNAAERGYGSKWQKARKRFLDRPENFFCLECKKEGVFTRAINKGQVNQYYVEGNHEAIIDTETWEAVQEELKRREDFMRDHNSKRYNYGSDPNPFSGRVFCGECGSRYGRYTWPGRGIHQWQCCNHRVEGKLICRNAFVDQKNLERGFVLAYNEFITDKSRFEGWKKENRSPLKHLRARQLLELSKQEPLTGMVEELAELVVWEVIILGKKEYEFTFMDGSKVKATVE</sequence>
<name>A0A1I5TPU8_9FIRM</name>
<dbReference type="GO" id="GO:0003677">
    <property type="term" value="F:DNA binding"/>
    <property type="evidence" value="ECO:0007669"/>
    <property type="project" value="InterPro"/>
</dbReference>
<dbReference type="OrthoDB" id="9779761at2"/>
<dbReference type="InterPro" id="IPR011109">
    <property type="entry name" value="DNA_bind_recombinase_dom"/>
</dbReference>
<evidence type="ECO:0000313" key="3">
    <source>
        <dbReference type="EMBL" id="SFP84637.1"/>
    </source>
</evidence>
<dbReference type="Pfam" id="PF13408">
    <property type="entry name" value="Zn_ribbon_recom"/>
    <property type="match status" value="1"/>
</dbReference>